<feature type="region of interest" description="Disordered" evidence="1">
    <location>
        <begin position="67"/>
        <end position="88"/>
    </location>
</feature>
<evidence type="ECO:0000313" key="2">
    <source>
        <dbReference type="EMBL" id="MBQ0932867.1"/>
    </source>
</evidence>
<proteinExistence type="predicted"/>
<dbReference type="RefSeq" id="WP_210856570.1">
    <property type="nucleotide sequence ID" value="NZ_JAGQDD010000020.1"/>
</dbReference>
<comment type="caution">
    <text evidence="2">The sequence shown here is derived from an EMBL/GenBank/DDBJ whole genome shotgun (WGS) entry which is preliminary data.</text>
</comment>
<name>A0A941BH82_9BURK</name>
<dbReference type="Proteomes" id="UP000676246">
    <property type="component" value="Unassembled WGS sequence"/>
</dbReference>
<accession>A0A941BH82</accession>
<evidence type="ECO:0000256" key="1">
    <source>
        <dbReference type="SAM" id="MobiDB-lite"/>
    </source>
</evidence>
<protein>
    <submittedName>
        <fullName evidence="2">Uncharacterized protein</fullName>
    </submittedName>
</protein>
<sequence>MSKRKSAKASTAAALTDKERQELELWRKLGAQMTRSMDATTQVLSTVIERPVRSGLGLADAIAPRAAESRPIPVPEKPRRGRKKRLQAREQREYDYALVVAASRISPTKVANRLADLAADRLGRSPVKRSQYIKTLQNRISKARARVRKELLLEFGDTAEAEERLRKLKLLTKPKRTP</sequence>
<reference evidence="2 3" key="1">
    <citation type="submission" date="2021-04" db="EMBL/GenBank/DDBJ databases">
        <title>The genome sequence of Ideonella sp. 3Y2.</title>
        <authorList>
            <person name="Liu Y."/>
        </authorList>
    </citation>
    <scope>NUCLEOTIDE SEQUENCE [LARGE SCALE GENOMIC DNA]</scope>
    <source>
        <strain evidence="2 3">3Y2</strain>
    </source>
</reference>
<evidence type="ECO:0000313" key="3">
    <source>
        <dbReference type="Proteomes" id="UP000676246"/>
    </source>
</evidence>
<gene>
    <name evidence="2" type="ORF">KAK03_20550</name>
</gene>
<dbReference type="EMBL" id="JAGQDD010000020">
    <property type="protein sequence ID" value="MBQ0932867.1"/>
    <property type="molecule type" value="Genomic_DNA"/>
</dbReference>
<keyword evidence="3" id="KW-1185">Reference proteome</keyword>
<organism evidence="2 3">
    <name type="scientific">Ideonella alba</name>
    <dbReference type="NCBI Taxonomy" id="2824118"/>
    <lineage>
        <taxon>Bacteria</taxon>
        <taxon>Pseudomonadati</taxon>
        <taxon>Pseudomonadota</taxon>
        <taxon>Betaproteobacteria</taxon>
        <taxon>Burkholderiales</taxon>
        <taxon>Sphaerotilaceae</taxon>
        <taxon>Ideonella</taxon>
    </lineage>
</organism>
<dbReference type="AlphaFoldDB" id="A0A941BH82"/>